<evidence type="ECO:0000256" key="2">
    <source>
        <dbReference type="SAM" id="Phobius"/>
    </source>
</evidence>
<dbReference type="Proteomes" id="UP000636010">
    <property type="component" value="Unassembled WGS sequence"/>
</dbReference>
<feature type="coiled-coil region" evidence="1">
    <location>
        <begin position="215"/>
        <end position="245"/>
    </location>
</feature>
<feature type="transmembrane region" description="Helical" evidence="2">
    <location>
        <begin position="58"/>
        <end position="74"/>
    </location>
</feature>
<comment type="caution">
    <text evidence="3">The sequence shown here is derived from an EMBL/GenBank/DDBJ whole genome shotgun (WGS) entry which is preliminary data.</text>
</comment>
<protein>
    <recommendedName>
        <fullName evidence="5">Signal transduction histidine kinase dimerisation/phosphoacceptor domain-containing protein</fullName>
    </recommendedName>
</protein>
<keyword evidence="1" id="KW-0175">Coiled coil</keyword>
<evidence type="ECO:0000313" key="4">
    <source>
        <dbReference type="Proteomes" id="UP000636010"/>
    </source>
</evidence>
<evidence type="ECO:0000256" key="1">
    <source>
        <dbReference type="SAM" id="Coils"/>
    </source>
</evidence>
<gene>
    <name evidence="3" type="ORF">GCM10011506_44050</name>
</gene>
<feature type="transmembrane region" description="Helical" evidence="2">
    <location>
        <begin position="33"/>
        <end position="52"/>
    </location>
</feature>
<dbReference type="EMBL" id="BMEC01000018">
    <property type="protein sequence ID" value="GGC53614.1"/>
    <property type="molecule type" value="Genomic_DNA"/>
</dbReference>
<name>A0ABQ1N7R0_9BACT</name>
<feature type="transmembrane region" description="Helical" evidence="2">
    <location>
        <begin position="112"/>
        <end position="130"/>
    </location>
</feature>
<feature type="transmembrane region" description="Helical" evidence="2">
    <location>
        <begin position="86"/>
        <end position="106"/>
    </location>
</feature>
<keyword evidence="4" id="KW-1185">Reference proteome</keyword>
<accession>A0ABQ1N7R0</accession>
<dbReference type="RefSeq" id="WP_188467506.1">
    <property type="nucleotide sequence ID" value="NZ_BAABHU010000018.1"/>
</dbReference>
<keyword evidence="2" id="KW-0812">Transmembrane</keyword>
<feature type="transmembrane region" description="Helical" evidence="2">
    <location>
        <begin position="176"/>
        <end position="193"/>
    </location>
</feature>
<reference evidence="4" key="1">
    <citation type="journal article" date="2019" name="Int. J. Syst. Evol. Microbiol.">
        <title>The Global Catalogue of Microorganisms (GCM) 10K type strain sequencing project: providing services to taxonomists for standard genome sequencing and annotation.</title>
        <authorList>
            <consortium name="The Broad Institute Genomics Platform"/>
            <consortium name="The Broad Institute Genome Sequencing Center for Infectious Disease"/>
            <person name="Wu L."/>
            <person name="Ma J."/>
        </authorList>
    </citation>
    <scope>NUCLEOTIDE SEQUENCE [LARGE SCALE GENOMIC DNA]</scope>
    <source>
        <strain evidence="4">CGMCC 1.10832</strain>
    </source>
</reference>
<keyword evidence="2" id="KW-1133">Transmembrane helix</keyword>
<feature type="transmembrane region" description="Helical" evidence="2">
    <location>
        <begin position="137"/>
        <end position="156"/>
    </location>
</feature>
<sequence>MKLKSFFFKIFQLGIEEETDAEQQRKVYLTNSLSIYLSLICLFLVINDFFFAVNTLAGYRRLIIALLLPLVPFINKAGHYKAAKSLFIIGPGFFIVGMPIILQDFFPGQLLWFHYATAIFAGLPLLIFHYKLERKLMLIFSAFYFILTIFIDKLLISFNPNKIELVNYMDSFTDYKLPPILFSLFLCVIIYRFNKINIRYEEKLSASNRALTLTNEELLSQSEQLHQLNQDLERLVKERSDIIQMKNKKIIEYANLNAHKVRGPLARILGLINISKYEHNEEELKNIIGLIDLSAYELNDIILNISEILSEEDSR</sequence>
<evidence type="ECO:0008006" key="5">
    <source>
        <dbReference type="Google" id="ProtNLM"/>
    </source>
</evidence>
<organism evidence="3 4">
    <name type="scientific">Marivirga lumbricoides</name>
    <dbReference type="NCBI Taxonomy" id="1046115"/>
    <lineage>
        <taxon>Bacteria</taxon>
        <taxon>Pseudomonadati</taxon>
        <taxon>Bacteroidota</taxon>
        <taxon>Cytophagia</taxon>
        <taxon>Cytophagales</taxon>
        <taxon>Marivirgaceae</taxon>
        <taxon>Marivirga</taxon>
    </lineage>
</organism>
<proteinExistence type="predicted"/>
<evidence type="ECO:0000313" key="3">
    <source>
        <dbReference type="EMBL" id="GGC53614.1"/>
    </source>
</evidence>
<keyword evidence="2" id="KW-0472">Membrane</keyword>